<evidence type="ECO:0000313" key="2">
    <source>
        <dbReference type="EMBL" id="MFC4620763.1"/>
    </source>
</evidence>
<dbReference type="RefSeq" id="WP_377723102.1">
    <property type="nucleotide sequence ID" value="NZ_JBHSEW010000001.1"/>
</dbReference>
<name>A0ABV9GUQ9_9BURK</name>
<dbReference type="InterPro" id="IPR017880">
    <property type="entry name" value="KilA_N"/>
</dbReference>
<evidence type="ECO:0000259" key="1">
    <source>
        <dbReference type="PROSITE" id="PS51301"/>
    </source>
</evidence>
<proteinExistence type="predicted"/>
<accession>A0ABV9GUQ9</accession>
<dbReference type="Pfam" id="PF04383">
    <property type="entry name" value="KilA-N"/>
    <property type="match status" value="1"/>
</dbReference>
<comment type="caution">
    <text evidence="2">The sequence shown here is derived from an EMBL/GenBank/DDBJ whole genome shotgun (WGS) entry which is preliminary data.</text>
</comment>
<reference evidence="3" key="1">
    <citation type="journal article" date="2019" name="Int. J. Syst. Evol. Microbiol.">
        <title>The Global Catalogue of Microorganisms (GCM) 10K type strain sequencing project: providing services to taxonomists for standard genome sequencing and annotation.</title>
        <authorList>
            <consortium name="The Broad Institute Genomics Platform"/>
            <consortium name="The Broad Institute Genome Sequencing Center for Infectious Disease"/>
            <person name="Wu L."/>
            <person name="Ma J."/>
        </authorList>
    </citation>
    <scope>NUCLEOTIDE SEQUENCE [LARGE SCALE GENOMIC DNA]</scope>
    <source>
        <strain evidence="3">JCM 11650</strain>
    </source>
</reference>
<dbReference type="Pfam" id="PF03374">
    <property type="entry name" value="ANT"/>
    <property type="match status" value="1"/>
</dbReference>
<dbReference type="PROSITE" id="PS51301">
    <property type="entry name" value="KILA_N"/>
    <property type="match status" value="1"/>
</dbReference>
<keyword evidence="3" id="KW-1185">Reference proteome</keyword>
<organism evidence="2 3">
    <name type="scientific">Comamonas nitrativorans</name>
    <dbReference type="NCBI Taxonomy" id="108437"/>
    <lineage>
        <taxon>Bacteria</taxon>
        <taxon>Pseudomonadati</taxon>
        <taxon>Pseudomonadota</taxon>
        <taxon>Betaproteobacteria</taxon>
        <taxon>Burkholderiales</taxon>
        <taxon>Comamonadaceae</taxon>
        <taxon>Comamonas</taxon>
    </lineage>
</organism>
<dbReference type="InterPro" id="IPR005039">
    <property type="entry name" value="Ant_C"/>
</dbReference>
<gene>
    <name evidence="2" type="ORF">ACFO3A_00835</name>
</gene>
<dbReference type="InterPro" id="IPR018004">
    <property type="entry name" value="KilA/APSES_HTH"/>
</dbReference>
<protein>
    <submittedName>
        <fullName evidence="2">Phage antirepressor KilAC domain-containing protein</fullName>
    </submittedName>
</protein>
<dbReference type="EMBL" id="JBHSEW010000001">
    <property type="protein sequence ID" value="MFC4620763.1"/>
    <property type="molecule type" value="Genomic_DNA"/>
</dbReference>
<sequence>MNALTIADTAIRQDAEGRYCLNDLHRASGAESKHQPAFWLRNAQTRALIEEIGNSANLQSSPVASIEGAGGGTYVAKELVYAYAMWISAVFHLKVIRAYDALVAQPAAPAIPQTLPEALRLAAEAIEERDRLALAHKASSEALAIAAPKAQALDRIAADDKALTVTQASKVLGVKRETLTNWLSANGWMYRQNGSWVAYQQHIQNGRLLYKEARYTDEQTGQEVYRPYCHITQKGLAKLAEAFSREVAHG</sequence>
<evidence type="ECO:0000313" key="3">
    <source>
        <dbReference type="Proteomes" id="UP001595967"/>
    </source>
</evidence>
<feature type="domain" description="KilA-N" evidence="1">
    <location>
        <begin position="1"/>
        <end position="102"/>
    </location>
</feature>
<dbReference type="Proteomes" id="UP001595967">
    <property type="component" value="Unassembled WGS sequence"/>
</dbReference>
<dbReference type="SMART" id="SM01252">
    <property type="entry name" value="KilA-N"/>
    <property type="match status" value="1"/>
</dbReference>